<proteinExistence type="predicted"/>
<gene>
    <name evidence="1" type="ORF">AVDCRST_MAG93-3215</name>
</gene>
<evidence type="ECO:0000313" key="1">
    <source>
        <dbReference type="EMBL" id="CAA9281389.1"/>
    </source>
</evidence>
<dbReference type="EMBL" id="CADCTR010001100">
    <property type="protein sequence ID" value="CAA9281389.1"/>
    <property type="molecule type" value="Genomic_DNA"/>
</dbReference>
<name>A0A6J4JL74_9CHLR</name>
<organism evidence="1">
    <name type="scientific">uncultured Chloroflexia bacterium</name>
    <dbReference type="NCBI Taxonomy" id="1672391"/>
    <lineage>
        <taxon>Bacteria</taxon>
        <taxon>Bacillati</taxon>
        <taxon>Chloroflexota</taxon>
        <taxon>Chloroflexia</taxon>
        <taxon>environmental samples</taxon>
    </lineage>
</organism>
<sequence>MFFGFLTPEHLLTSKTTSAETTSAETIPSVSVKWQRTLDLIRLIRKEGC</sequence>
<protein>
    <submittedName>
        <fullName evidence="1">Uncharacterized protein</fullName>
    </submittedName>
</protein>
<reference evidence="1" key="1">
    <citation type="submission" date="2020-02" db="EMBL/GenBank/DDBJ databases">
        <authorList>
            <person name="Meier V. D."/>
        </authorList>
    </citation>
    <scope>NUCLEOTIDE SEQUENCE</scope>
    <source>
        <strain evidence="1">AVDCRST_MAG93</strain>
    </source>
</reference>
<dbReference type="AlphaFoldDB" id="A0A6J4JL74"/>
<accession>A0A6J4JL74</accession>